<name>A0A495J904_9SPHI</name>
<keyword evidence="5 9" id="KW-0418">Kinase</keyword>
<evidence type="ECO:0000256" key="6">
    <source>
        <dbReference type="ARBA" id="ARBA00023012"/>
    </source>
</evidence>
<keyword evidence="4" id="KW-0808">Transferase</keyword>
<evidence type="ECO:0000256" key="1">
    <source>
        <dbReference type="ARBA" id="ARBA00000085"/>
    </source>
</evidence>
<dbReference type="InterPro" id="IPR005467">
    <property type="entry name" value="His_kinase_dom"/>
</dbReference>
<dbReference type="GO" id="GO:0016036">
    <property type="term" value="P:cellular response to phosphate starvation"/>
    <property type="evidence" value="ECO:0007669"/>
    <property type="project" value="TreeGrafter"/>
</dbReference>
<evidence type="ECO:0000259" key="8">
    <source>
        <dbReference type="PROSITE" id="PS50109"/>
    </source>
</evidence>
<dbReference type="Pfam" id="PF02518">
    <property type="entry name" value="HATPase_c"/>
    <property type="match status" value="1"/>
</dbReference>
<dbReference type="Gene3D" id="3.30.565.10">
    <property type="entry name" value="Histidine kinase-like ATPase, C-terminal domain"/>
    <property type="match status" value="1"/>
</dbReference>
<evidence type="ECO:0000256" key="2">
    <source>
        <dbReference type="ARBA" id="ARBA00012438"/>
    </source>
</evidence>
<dbReference type="EMBL" id="RBKU01000001">
    <property type="protein sequence ID" value="RKR85496.1"/>
    <property type="molecule type" value="Genomic_DNA"/>
</dbReference>
<dbReference type="GO" id="GO:0004721">
    <property type="term" value="F:phosphoprotein phosphatase activity"/>
    <property type="evidence" value="ECO:0007669"/>
    <property type="project" value="TreeGrafter"/>
</dbReference>
<dbReference type="PROSITE" id="PS50109">
    <property type="entry name" value="HIS_KIN"/>
    <property type="match status" value="1"/>
</dbReference>
<dbReference type="CDD" id="cd00082">
    <property type="entry name" value="HisKA"/>
    <property type="match status" value="1"/>
</dbReference>
<comment type="catalytic activity">
    <reaction evidence="1">
        <text>ATP + protein L-histidine = ADP + protein N-phospho-L-histidine.</text>
        <dbReference type="EC" id="2.7.13.3"/>
    </reaction>
</comment>
<evidence type="ECO:0000313" key="9">
    <source>
        <dbReference type="EMBL" id="RKR85496.1"/>
    </source>
</evidence>
<dbReference type="Gene3D" id="1.10.287.130">
    <property type="match status" value="1"/>
</dbReference>
<keyword evidence="3" id="KW-0597">Phosphoprotein</keyword>
<dbReference type="AlphaFoldDB" id="A0A495J904"/>
<dbReference type="GO" id="GO:0005886">
    <property type="term" value="C:plasma membrane"/>
    <property type="evidence" value="ECO:0007669"/>
    <property type="project" value="TreeGrafter"/>
</dbReference>
<dbReference type="InterPro" id="IPR003661">
    <property type="entry name" value="HisK_dim/P_dom"/>
</dbReference>
<dbReference type="GO" id="GO:0000155">
    <property type="term" value="F:phosphorelay sensor kinase activity"/>
    <property type="evidence" value="ECO:0007669"/>
    <property type="project" value="InterPro"/>
</dbReference>
<keyword evidence="7" id="KW-0812">Transmembrane</keyword>
<keyword evidence="7" id="KW-0472">Membrane</keyword>
<dbReference type="RefSeq" id="WP_246001812.1">
    <property type="nucleotide sequence ID" value="NZ_RBKU01000001.1"/>
</dbReference>
<reference evidence="9 10" key="1">
    <citation type="submission" date="2018-10" db="EMBL/GenBank/DDBJ databases">
        <title>Genomic Encyclopedia of Archaeal and Bacterial Type Strains, Phase II (KMG-II): from individual species to whole genera.</title>
        <authorList>
            <person name="Goeker M."/>
        </authorList>
    </citation>
    <scope>NUCLEOTIDE SEQUENCE [LARGE SCALE GENOMIC DNA]</scope>
    <source>
        <strain evidence="9 10">DSM 18602</strain>
    </source>
</reference>
<dbReference type="PANTHER" id="PTHR45453:SF1">
    <property type="entry name" value="PHOSPHATE REGULON SENSOR PROTEIN PHOR"/>
    <property type="match status" value="1"/>
</dbReference>
<organism evidence="9 10">
    <name type="scientific">Mucilaginibacter gracilis</name>
    <dbReference type="NCBI Taxonomy" id="423350"/>
    <lineage>
        <taxon>Bacteria</taxon>
        <taxon>Pseudomonadati</taxon>
        <taxon>Bacteroidota</taxon>
        <taxon>Sphingobacteriia</taxon>
        <taxon>Sphingobacteriales</taxon>
        <taxon>Sphingobacteriaceae</taxon>
        <taxon>Mucilaginibacter</taxon>
    </lineage>
</organism>
<proteinExistence type="predicted"/>
<dbReference type="PANTHER" id="PTHR45453">
    <property type="entry name" value="PHOSPHATE REGULON SENSOR PROTEIN PHOR"/>
    <property type="match status" value="1"/>
</dbReference>
<dbReference type="InterPro" id="IPR004358">
    <property type="entry name" value="Sig_transdc_His_kin-like_C"/>
</dbReference>
<feature type="domain" description="Histidine kinase" evidence="8">
    <location>
        <begin position="227"/>
        <end position="441"/>
    </location>
</feature>
<gene>
    <name evidence="9" type="ORF">BDD43_5767</name>
</gene>
<dbReference type="EC" id="2.7.13.3" evidence="2"/>
<feature type="transmembrane region" description="Helical" evidence="7">
    <location>
        <begin position="144"/>
        <end position="168"/>
    </location>
</feature>
<keyword evidence="10" id="KW-1185">Reference proteome</keyword>
<evidence type="ECO:0000256" key="4">
    <source>
        <dbReference type="ARBA" id="ARBA00022679"/>
    </source>
</evidence>
<dbReference type="SUPFAM" id="SSF55874">
    <property type="entry name" value="ATPase domain of HSP90 chaperone/DNA topoisomerase II/histidine kinase"/>
    <property type="match status" value="1"/>
</dbReference>
<keyword evidence="6" id="KW-0902">Two-component regulatory system</keyword>
<keyword evidence="7" id="KW-1133">Transmembrane helix</keyword>
<dbReference type="PRINTS" id="PR00344">
    <property type="entry name" value="BCTRLSENSOR"/>
</dbReference>
<dbReference type="InterPro" id="IPR050351">
    <property type="entry name" value="BphY/WalK/GraS-like"/>
</dbReference>
<dbReference type="CDD" id="cd00075">
    <property type="entry name" value="HATPase"/>
    <property type="match status" value="1"/>
</dbReference>
<sequence>MALKLQTKLTLFNTISKLAIVLLFVFLLPMLIKNINHTYNDGRFRKQEAKLLQIVKDQGIGVYIQNGEGYGAYLPLKEEYILLDEADSNYNLDTIRNEKRKVEKDTIEYRILSHTFKVGNKNYLLEIGKSVSTLDETSGPLQSIALQILLGMIMLTILADFFFSNYILGPLDIIIKTKLIAHKFPNFGSYQEVKTSTADFKYLDKSIHQMIETIESTFQKEREFISNASHELMTPISILQSKIENMFNRDDVVDELKIRLIEMQKILNRLKSITKTLLLISQIENEQFIKDDTIQIKQLLQDVYDEISIRLEEKDIALNMNITDDVALQNVNKFLLYNLFFNLINNAIKYNKEAGEININSYIHDGTLVVEILDSGIGISAEQLPFIFNRFKKFRQSLQQESFGLGLPIVKSIADFHKIRINVTSQLNVGSTFTLVFPNYNSITQKSIIQ</sequence>
<dbReference type="SUPFAM" id="SSF47384">
    <property type="entry name" value="Homodimeric domain of signal transducing histidine kinase"/>
    <property type="match status" value="1"/>
</dbReference>
<evidence type="ECO:0000313" key="10">
    <source>
        <dbReference type="Proteomes" id="UP000268007"/>
    </source>
</evidence>
<accession>A0A495J904</accession>
<dbReference type="Proteomes" id="UP000268007">
    <property type="component" value="Unassembled WGS sequence"/>
</dbReference>
<dbReference type="SMART" id="SM00387">
    <property type="entry name" value="HATPase_c"/>
    <property type="match status" value="1"/>
</dbReference>
<evidence type="ECO:0000256" key="3">
    <source>
        <dbReference type="ARBA" id="ARBA00022553"/>
    </source>
</evidence>
<feature type="transmembrane region" description="Helical" evidence="7">
    <location>
        <begin position="12"/>
        <end position="32"/>
    </location>
</feature>
<evidence type="ECO:0000256" key="7">
    <source>
        <dbReference type="SAM" id="Phobius"/>
    </source>
</evidence>
<comment type="caution">
    <text evidence="9">The sequence shown here is derived from an EMBL/GenBank/DDBJ whole genome shotgun (WGS) entry which is preliminary data.</text>
</comment>
<dbReference type="InterPro" id="IPR003594">
    <property type="entry name" value="HATPase_dom"/>
</dbReference>
<protein>
    <recommendedName>
        <fullName evidence="2">histidine kinase</fullName>
        <ecNumber evidence="2">2.7.13.3</ecNumber>
    </recommendedName>
</protein>
<dbReference type="InterPro" id="IPR036097">
    <property type="entry name" value="HisK_dim/P_sf"/>
</dbReference>
<dbReference type="InterPro" id="IPR036890">
    <property type="entry name" value="HATPase_C_sf"/>
</dbReference>
<evidence type="ECO:0000256" key="5">
    <source>
        <dbReference type="ARBA" id="ARBA00022777"/>
    </source>
</evidence>